<evidence type="ECO:0000313" key="4">
    <source>
        <dbReference type="Proteomes" id="UP001150924"/>
    </source>
</evidence>
<dbReference type="EMBL" id="JAPNKE010000002">
    <property type="protein sequence ID" value="MCY1010580.1"/>
    <property type="molecule type" value="Genomic_DNA"/>
</dbReference>
<accession>A0A9X3EW07</accession>
<keyword evidence="4" id="KW-1185">Reference proteome</keyword>
<name>A0A9X3EW07_9BACT</name>
<dbReference type="InterPro" id="IPR047960">
    <property type="entry name" value="Transpos_IS1380"/>
</dbReference>
<comment type="caution">
    <text evidence="3">The sequence shown here is derived from an EMBL/GenBank/DDBJ whole genome shotgun (WGS) entry which is preliminary data.</text>
</comment>
<dbReference type="InterPro" id="IPR025668">
    <property type="entry name" value="Tnp_DDE_dom"/>
</dbReference>
<reference evidence="3" key="1">
    <citation type="submission" date="2022-11" db="EMBL/GenBank/DDBJ databases">
        <title>Minimal conservation of predation-associated metabolite biosynthetic gene clusters underscores biosynthetic potential of Myxococcota including descriptions for ten novel species: Archangium lansinium sp. nov., Myxococcus landrumus sp. nov., Nannocystis bai.</title>
        <authorList>
            <person name="Ahearne A."/>
            <person name="Stevens C."/>
            <person name="Phillips K."/>
        </authorList>
    </citation>
    <scope>NUCLEOTIDE SEQUENCE</scope>
    <source>
        <strain evidence="3">Na p29</strain>
    </source>
</reference>
<feature type="coiled-coil region" evidence="1">
    <location>
        <begin position="286"/>
        <end position="313"/>
    </location>
</feature>
<dbReference type="Proteomes" id="UP001150924">
    <property type="component" value="Unassembled WGS sequence"/>
</dbReference>
<dbReference type="SUPFAM" id="SSF53098">
    <property type="entry name" value="Ribonuclease H-like"/>
    <property type="match status" value="1"/>
</dbReference>
<dbReference type="InterPro" id="IPR012337">
    <property type="entry name" value="RNaseH-like_sf"/>
</dbReference>
<keyword evidence="1" id="KW-0175">Coiled coil</keyword>
<protein>
    <submittedName>
        <fullName evidence="3">IS1380 family transposase</fullName>
    </submittedName>
</protein>
<dbReference type="NCBIfam" id="NF033539">
    <property type="entry name" value="transpos_IS1380"/>
    <property type="match status" value="1"/>
</dbReference>
<proteinExistence type="predicted"/>
<dbReference type="RefSeq" id="WP_267778721.1">
    <property type="nucleotide sequence ID" value="NZ_JAPNKE010000002.1"/>
</dbReference>
<dbReference type="Pfam" id="PF13701">
    <property type="entry name" value="DDE_Tnp_1_4"/>
    <property type="match status" value="1"/>
</dbReference>
<dbReference type="AlphaFoldDB" id="A0A9X3EW07"/>
<feature type="domain" description="Transposase DDE" evidence="2">
    <location>
        <begin position="22"/>
        <end position="476"/>
    </location>
</feature>
<evidence type="ECO:0000256" key="1">
    <source>
        <dbReference type="SAM" id="Coils"/>
    </source>
</evidence>
<evidence type="ECO:0000259" key="2">
    <source>
        <dbReference type="Pfam" id="PF13701"/>
    </source>
</evidence>
<sequence>MPVTQGYGRNTTRCIRTEFDFQPAGRRRVEAAFDAGRVSSDGGLLLLRELTKSSGVFRRFAACFRDHRDSSRIEHTVEELLAQRVLGLLCGYEDLNDHDTLRDDALLALAVGKADPTGEQRKRERDRGHALAGKSTLNRLELARPIVAGDERYKKSSYDDHGIQRLFVDTFLAAHDRPPAELILDLDATDDPVHGQQEGRFFHGFYDSYCYLPLYVFCGDFLLGAALNTADKQPVSGALEELERIVGQLLARWPDVRIIVRGDSGFCRDEVMRWCEDNGLFFVLGLQKNSRLIAEIEDEMKQARALSEQTGKNARVFKDFRYETTRSWSCERRVIGKAEYTTDKENPRFVATNLSSDEYDARTLYEDLYCARGDMENRIKEQQLGLFADRTSAHTLRANQLRLWLSSVAYMILNELRRLALAGTELAHAQVSTIRTKLLKIGAIVTTSVRRIRVSLSSVFPLQQVWWRALENLHRHHVMRP</sequence>
<gene>
    <name evidence="3" type="ORF">OV079_34450</name>
</gene>
<evidence type="ECO:0000313" key="3">
    <source>
        <dbReference type="EMBL" id="MCY1010580.1"/>
    </source>
</evidence>
<organism evidence="3 4">
    <name type="scientific">Nannocystis pusilla</name>
    <dbReference type="NCBI Taxonomy" id="889268"/>
    <lineage>
        <taxon>Bacteria</taxon>
        <taxon>Pseudomonadati</taxon>
        <taxon>Myxococcota</taxon>
        <taxon>Polyangia</taxon>
        <taxon>Nannocystales</taxon>
        <taxon>Nannocystaceae</taxon>
        <taxon>Nannocystis</taxon>
    </lineage>
</organism>